<dbReference type="PRINTS" id="PR00040">
    <property type="entry name" value="HTHMERR"/>
</dbReference>
<dbReference type="PANTHER" id="PTHR30204">
    <property type="entry name" value="REDOX-CYCLING DRUG-SENSING TRANSCRIPTIONAL ACTIVATOR SOXR"/>
    <property type="match status" value="1"/>
</dbReference>
<feature type="coiled-coil region" evidence="2">
    <location>
        <begin position="91"/>
        <end position="118"/>
    </location>
</feature>
<protein>
    <submittedName>
        <fullName evidence="4">HTH-type transcriptional regulator AdhR</fullName>
    </submittedName>
</protein>
<evidence type="ECO:0000259" key="3">
    <source>
        <dbReference type="PROSITE" id="PS50937"/>
    </source>
</evidence>
<proteinExistence type="predicted"/>
<dbReference type="SUPFAM" id="SSF46955">
    <property type="entry name" value="Putative DNA-binding domain"/>
    <property type="match status" value="1"/>
</dbReference>
<dbReference type="InterPro" id="IPR047057">
    <property type="entry name" value="MerR_fam"/>
</dbReference>
<evidence type="ECO:0000313" key="4">
    <source>
        <dbReference type="EMBL" id="XFO70539.1"/>
    </source>
</evidence>
<evidence type="ECO:0000256" key="2">
    <source>
        <dbReference type="SAM" id="Coils"/>
    </source>
</evidence>
<keyword evidence="2" id="KW-0175">Coiled coil</keyword>
<dbReference type="PROSITE" id="PS50937">
    <property type="entry name" value="HTH_MERR_2"/>
    <property type="match status" value="1"/>
</dbReference>
<name>A0ABZ3IWU0_SPOA4</name>
<evidence type="ECO:0000256" key="1">
    <source>
        <dbReference type="ARBA" id="ARBA00023125"/>
    </source>
</evidence>
<reference evidence="4" key="1">
    <citation type="submission" date="2024-05" db="EMBL/GenBank/DDBJ databases">
        <title>Isolation and characterization of Sporomusa carbonis sp. nov., a carboxydotrophic hydrogenogen in the genus of Sporomusa isolated from a charcoal burning pile.</title>
        <authorList>
            <person name="Boeer T."/>
            <person name="Rosenbaum F."/>
            <person name="Eysell L."/>
            <person name="Mueller V."/>
            <person name="Daniel R."/>
            <person name="Poehlein A."/>
        </authorList>
    </citation>
    <scope>NUCLEOTIDE SEQUENCE [LARGE SCALE GENOMIC DNA]</scope>
    <source>
        <strain evidence="4">DSM 3132</strain>
    </source>
</reference>
<organism evidence="4 5">
    <name type="scientific">Sporomusa acidovorans (strain ATCC 49682 / DSM 3132 / Mol)</name>
    <dbReference type="NCBI Taxonomy" id="1123286"/>
    <lineage>
        <taxon>Bacteria</taxon>
        <taxon>Bacillati</taxon>
        <taxon>Bacillota</taxon>
        <taxon>Negativicutes</taxon>
        <taxon>Selenomonadales</taxon>
        <taxon>Sporomusaceae</taxon>
        <taxon>Sporomusa</taxon>
    </lineage>
</organism>
<dbReference type="Gene3D" id="1.10.1660.10">
    <property type="match status" value="1"/>
</dbReference>
<gene>
    <name evidence="4" type="primary">adhR_1</name>
    <name evidence="4" type="ORF">SPACI_005380</name>
</gene>
<dbReference type="InterPro" id="IPR000551">
    <property type="entry name" value="MerR-type_HTH_dom"/>
</dbReference>
<keyword evidence="1" id="KW-0238">DNA-binding</keyword>
<dbReference type="PANTHER" id="PTHR30204:SF98">
    <property type="entry name" value="HTH-TYPE TRANSCRIPTIONAL REGULATOR ADHR"/>
    <property type="match status" value="1"/>
</dbReference>
<accession>A0ABZ3IWU0</accession>
<dbReference type="Pfam" id="PF13411">
    <property type="entry name" value="MerR_1"/>
    <property type="match status" value="1"/>
</dbReference>
<sequence length="136" mass="15653">MGDLRKEGAILTISEVSEKYGISQDTLRYYERVGLIPRVPRKANGIRVYDEHSCGWVEFIRCMRSAGLPIEVLIEYVGLYQQGDGTKEVRKQLLLNQRDQLIARINEMQVTLERLNGKIAHYGRVNEATESLKKEK</sequence>
<feature type="domain" description="HTH merR-type" evidence="3">
    <location>
        <begin position="10"/>
        <end position="79"/>
    </location>
</feature>
<evidence type="ECO:0000313" key="5">
    <source>
        <dbReference type="Proteomes" id="UP000216052"/>
    </source>
</evidence>
<dbReference type="Proteomes" id="UP000216052">
    <property type="component" value="Chromosome"/>
</dbReference>
<dbReference type="CDD" id="cd01109">
    <property type="entry name" value="HTH_YyaN"/>
    <property type="match status" value="1"/>
</dbReference>
<dbReference type="InterPro" id="IPR009061">
    <property type="entry name" value="DNA-bd_dom_put_sf"/>
</dbReference>
<dbReference type="EMBL" id="CP155571">
    <property type="protein sequence ID" value="XFO70539.1"/>
    <property type="molecule type" value="Genomic_DNA"/>
</dbReference>
<keyword evidence="5" id="KW-1185">Reference proteome</keyword>
<dbReference type="SMART" id="SM00422">
    <property type="entry name" value="HTH_MERR"/>
    <property type="match status" value="1"/>
</dbReference>